<reference evidence="2 3" key="1">
    <citation type="journal article" date="2019" name="Sci. Rep.">
        <title>Orb-weaving spider Araneus ventricosus genome elucidates the spidroin gene catalogue.</title>
        <authorList>
            <person name="Kono N."/>
            <person name="Nakamura H."/>
            <person name="Ohtoshi R."/>
            <person name="Moran D.A.P."/>
            <person name="Shinohara A."/>
            <person name="Yoshida Y."/>
            <person name="Fujiwara M."/>
            <person name="Mori M."/>
            <person name="Tomita M."/>
            <person name="Arakawa K."/>
        </authorList>
    </citation>
    <scope>NUCLEOTIDE SEQUENCE [LARGE SCALE GENOMIC DNA]</scope>
</reference>
<dbReference type="AlphaFoldDB" id="A0A4Y2A8F9"/>
<organism evidence="2 3">
    <name type="scientific">Araneus ventricosus</name>
    <name type="common">Orbweaver spider</name>
    <name type="synonym">Epeira ventricosa</name>
    <dbReference type="NCBI Taxonomy" id="182803"/>
    <lineage>
        <taxon>Eukaryota</taxon>
        <taxon>Metazoa</taxon>
        <taxon>Ecdysozoa</taxon>
        <taxon>Arthropoda</taxon>
        <taxon>Chelicerata</taxon>
        <taxon>Arachnida</taxon>
        <taxon>Araneae</taxon>
        <taxon>Araneomorphae</taxon>
        <taxon>Entelegynae</taxon>
        <taxon>Araneoidea</taxon>
        <taxon>Araneidae</taxon>
        <taxon>Araneus</taxon>
    </lineage>
</organism>
<gene>
    <name evidence="2" type="ORF">AVEN_154935_1</name>
</gene>
<proteinExistence type="predicted"/>
<name>A0A4Y2A8F9_ARAVE</name>
<protein>
    <submittedName>
        <fullName evidence="2">Uncharacterized protein</fullName>
    </submittedName>
</protein>
<evidence type="ECO:0000313" key="3">
    <source>
        <dbReference type="Proteomes" id="UP000499080"/>
    </source>
</evidence>
<dbReference type="Gene3D" id="3.30.420.10">
    <property type="entry name" value="Ribonuclease H-like superfamily/Ribonuclease H"/>
    <property type="match status" value="1"/>
</dbReference>
<dbReference type="InterPro" id="IPR036397">
    <property type="entry name" value="RNaseH_sf"/>
</dbReference>
<dbReference type="Proteomes" id="UP000499080">
    <property type="component" value="Unassembled WGS sequence"/>
</dbReference>
<comment type="caution">
    <text evidence="2">The sequence shown here is derived from an EMBL/GenBank/DDBJ whole genome shotgun (WGS) entry which is preliminary data.</text>
</comment>
<keyword evidence="3" id="KW-1185">Reference proteome</keyword>
<accession>A0A4Y2A8F9</accession>
<dbReference type="GO" id="GO:0003676">
    <property type="term" value="F:nucleic acid binding"/>
    <property type="evidence" value="ECO:0007669"/>
    <property type="project" value="InterPro"/>
</dbReference>
<feature type="region of interest" description="Disordered" evidence="1">
    <location>
        <begin position="87"/>
        <end position="152"/>
    </location>
</feature>
<dbReference type="EMBL" id="BGPR01000008">
    <property type="protein sequence ID" value="GBL75615.1"/>
    <property type="molecule type" value="Genomic_DNA"/>
</dbReference>
<dbReference type="OrthoDB" id="4843387at2759"/>
<evidence type="ECO:0000256" key="1">
    <source>
        <dbReference type="SAM" id="MobiDB-lite"/>
    </source>
</evidence>
<evidence type="ECO:0000313" key="2">
    <source>
        <dbReference type="EMBL" id="GBL75615.1"/>
    </source>
</evidence>
<feature type="compositionally biased region" description="Polar residues" evidence="1">
    <location>
        <begin position="134"/>
        <end position="145"/>
    </location>
</feature>
<sequence>MGNIIWSDESSFTIFQTNSRVYVWRTPAESHRVDYHRPSIKYRGDSLMLWGMMSHHSLGSLVILLAGCSNHKGALPVLRKHVESLNNQRGASKAVGNAGRSPSSYHRPRPNPYLSRYAPMPNPHHYYTPRGSETPLTYQAASDPSTRGAPTG</sequence>